<organism evidence="1 2">
    <name type="scientific">Listeria grayi</name>
    <name type="common">Listeria murrayi</name>
    <dbReference type="NCBI Taxonomy" id="1641"/>
    <lineage>
        <taxon>Bacteria</taxon>
        <taxon>Bacillati</taxon>
        <taxon>Bacillota</taxon>
        <taxon>Bacilli</taxon>
        <taxon>Bacillales</taxon>
        <taxon>Listeriaceae</taxon>
        <taxon>Listeria</taxon>
    </lineage>
</organism>
<sequence>MKRMIVGFSIIVILCVGVSGYYLVQDSQLKQEKEKLNQQFKRSQKKEKAMSLENKRLKLETSGKQADQQKGKEALETVHKQQEILDFNQKVLRVLYTYTDISVREKALQALSSKTLQGKLAKAKSDTPNKANEVKSKLQEFQPYLYQQDATHFIVYNEVNSDLETAGRRQGMKGFVKITIVSVGNQKYIDNLEFVDQ</sequence>
<dbReference type="RefSeq" id="WP_115345880.1">
    <property type="nucleotide sequence ID" value="NZ_UGPG01000001.1"/>
</dbReference>
<accession>A0A378MCX3</accession>
<name>A0A378MCX3_LISGR</name>
<gene>
    <name evidence="1" type="ORF">NCTC10815_01517</name>
</gene>
<reference evidence="1 2" key="1">
    <citation type="submission" date="2018-06" db="EMBL/GenBank/DDBJ databases">
        <authorList>
            <consortium name="Pathogen Informatics"/>
            <person name="Doyle S."/>
        </authorList>
    </citation>
    <scope>NUCLEOTIDE SEQUENCE [LARGE SCALE GENOMIC DNA]</scope>
    <source>
        <strain evidence="2">NCTC 10815</strain>
    </source>
</reference>
<proteinExistence type="predicted"/>
<evidence type="ECO:0000313" key="2">
    <source>
        <dbReference type="Proteomes" id="UP000254879"/>
    </source>
</evidence>
<dbReference type="EMBL" id="UGPG01000001">
    <property type="protein sequence ID" value="STY44197.1"/>
    <property type="molecule type" value="Genomic_DNA"/>
</dbReference>
<evidence type="ECO:0000313" key="1">
    <source>
        <dbReference type="EMBL" id="STY44197.1"/>
    </source>
</evidence>
<dbReference type="Proteomes" id="UP000254879">
    <property type="component" value="Unassembled WGS sequence"/>
</dbReference>
<protein>
    <submittedName>
        <fullName evidence="1">Uncharacterized protein</fullName>
    </submittedName>
</protein>
<dbReference type="AlphaFoldDB" id="A0A378MCX3"/>